<dbReference type="Proteomes" id="UP000466514">
    <property type="component" value="Chromosome"/>
</dbReference>
<proteinExistence type="predicted"/>
<name>A0A7I7MJE9_9MYCO</name>
<keyword evidence="3" id="KW-1185">Reference proteome</keyword>
<organism evidence="2 3">
    <name type="scientific">Mycolicibacterium psychrotolerans</name>
    <dbReference type="NCBI Taxonomy" id="216929"/>
    <lineage>
        <taxon>Bacteria</taxon>
        <taxon>Bacillati</taxon>
        <taxon>Actinomycetota</taxon>
        <taxon>Actinomycetes</taxon>
        <taxon>Mycobacteriales</taxon>
        <taxon>Mycobacteriaceae</taxon>
        <taxon>Mycolicibacterium</taxon>
    </lineage>
</organism>
<dbReference type="InterPro" id="IPR036513">
    <property type="entry name" value="STAS_dom_sf"/>
</dbReference>
<dbReference type="Gene3D" id="3.30.750.24">
    <property type="entry name" value="STAS domain"/>
    <property type="match status" value="1"/>
</dbReference>
<evidence type="ECO:0000259" key="1">
    <source>
        <dbReference type="PROSITE" id="PS50801"/>
    </source>
</evidence>
<gene>
    <name evidence="2" type="primary">rsbV</name>
    <name evidence="2" type="ORF">MPSYJ_48400</name>
</gene>
<dbReference type="PROSITE" id="PS50801">
    <property type="entry name" value="STAS"/>
    <property type="match status" value="1"/>
</dbReference>
<dbReference type="Pfam" id="PF01740">
    <property type="entry name" value="STAS"/>
    <property type="match status" value="1"/>
</dbReference>
<evidence type="ECO:0000313" key="3">
    <source>
        <dbReference type="Proteomes" id="UP000466514"/>
    </source>
</evidence>
<dbReference type="RefSeq" id="WP_163725790.1">
    <property type="nucleotide sequence ID" value="NZ_AP022574.1"/>
</dbReference>
<dbReference type="AlphaFoldDB" id="A0A7I7MJE9"/>
<dbReference type="SUPFAM" id="SSF52091">
    <property type="entry name" value="SpoIIaa-like"/>
    <property type="match status" value="1"/>
</dbReference>
<dbReference type="InterPro" id="IPR002645">
    <property type="entry name" value="STAS_dom"/>
</dbReference>
<feature type="domain" description="STAS" evidence="1">
    <location>
        <begin position="5"/>
        <end position="105"/>
    </location>
</feature>
<dbReference type="EMBL" id="AP022574">
    <property type="protein sequence ID" value="BBX71379.1"/>
    <property type="molecule type" value="Genomic_DNA"/>
</dbReference>
<protein>
    <submittedName>
        <fullName evidence="2">Anti-anti-sigma factor</fullName>
    </submittedName>
</protein>
<dbReference type="CDD" id="cd07043">
    <property type="entry name" value="STAS_anti-anti-sigma_factors"/>
    <property type="match status" value="1"/>
</dbReference>
<reference evidence="2 3" key="1">
    <citation type="journal article" date="2019" name="Emerg. Microbes Infect.">
        <title>Comprehensive subspecies identification of 175 nontuberculous mycobacteria species based on 7547 genomic profiles.</title>
        <authorList>
            <person name="Matsumoto Y."/>
            <person name="Kinjo T."/>
            <person name="Motooka D."/>
            <person name="Nabeya D."/>
            <person name="Jung N."/>
            <person name="Uechi K."/>
            <person name="Horii T."/>
            <person name="Iida T."/>
            <person name="Fujita J."/>
            <person name="Nakamura S."/>
        </authorList>
    </citation>
    <scope>NUCLEOTIDE SEQUENCE [LARGE SCALE GENOMIC DNA]</scope>
    <source>
        <strain evidence="2 3">JCM 13323</strain>
    </source>
</reference>
<sequence length="105" mass="10980">MATSLTVDIAADNECLRFTTAGEIDLSNIAAFKRALTDAVAEATRRSVRLLVDLAGVTYLDSAAINALYASADRVTTIIAPSLLKTTLRVSGLAEVVHVEVASGT</sequence>
<dbReference type="KEGG" id="mpsc:MPSYJ_48400"/>
<accession>A0A7I7MJE9</accession>
<evidence type="ECO:0000313" key="2">
    <source>
        <dbReference type="EMBL" id="BBX71379.1"/>
    </source>
</evidence>